<dbReference type="SUPFAM" id="SSF52374">
    <property type="entry name" value="Nucleotidylyl transferase"/>
    <property type="match status" value="1"/>
</dbReference>
<dbReference type="AlphaFoldDB" id="A0A7Y9LW55"/>
<comment type="similarity">
    <text evidence="15">Belongs to the ribF family.</text>
</comment>
<feature type="domain" description="Riboflavin kinase" evidence="16">
    <location>
        <begin position="182"/>
        <end position="313"/>
    </location>
</feature>
<dbReference type="InterPro" id="IPR023468">
    <property type="entry name" value="Riboflavin_kinase"/>
</dbReference>
<evidence type="ECO:0000256" key="10">
    <source>
        <dbReference type="ARBA" id="ARBA00022827"/>
    </source>
</evidence>
<dbReference type="RefSeq" id="WP_179390336.1">
    <property type="nucleotide sequence ID" value="NZ_JACBYQ010000002.1"/>
</dbReference>
<dbReference type="PANTHER" id="PTHR22749">
    <property type="entry name" value="RIBOFLAVIN KINASE/FMN ADENYLYLTRANSFERASE"/>
    <property type="match status" value="1"/>
</dbReference>
<protein>
    <recommendedName>
        <fullName evidence="15">Riboflavin biosynthesis protein</fullName>
    </recommendedName>
    <domain>
        <recommendedName>
            <fullName evidence="15">Riboflavin kinase</fullName>
            <ecNumber evidence="15">2.7.1.26</ecNumber>
        </recommendedName>
        <alternativeName>
            <fullName evidence="15">Flavokinase</fullName>
        </alternativeName>
    </domain>
    <domain>
        <recommendedName>
            <fullName evidence="15">FMN adenylyltransferase</fullName>
            <ecNumber evidence="15">2.7.7.2</ecNumber>
        </recommendedName>
        <alternativeName>
            <fullName evidence="15">FAD pyrophosphorylase</fullName>
        </alternativeName>
        <alternativeName>
            <fullName evidence="15">FAD synthase</fullName>
        </alternativeName>
    </domain>
</protein>
<dbReference type="InterPro" id="IPR015865">
    <property type="entry name" value="Riboflavin_kinase_bac/euk"/>
</dbReference>
<dbReference type="GO" id="GO:0009231">
    <property type="term" value="P:riboflavin biosynthetic process"/>
    <property type="evidence" value="ECO:0007669"/>
    <property type="project" value="InterPro"/>
</dbReference>
<dbReference type="InterPro" id="IPR004821">
    <property type="entry name" value="Cyt_trans-like"/>
</dbReference>
<keyword evidence="7 15" id="KW-0548">Nucleotidyltransferase</keyword>
<dbReference type="InterPro" id="IPR002606">
    <property type="entry name" value="Riboflavin_kinase_bac"/>
</dbReference>
<evidence type="ECO:0000256" key="4">
    <source>
        <dbReference type="ARBA" id="ARBA00022630"/>
    </source>
</evidence>
<dbReference type="NCBIfam" id="TIGR00083">
    <property type="entry name" value="ribF"/>
    <property type="match status" value="1"/>
</dbReference>
<evidence type="ECO:0000256" key="11">
    <source>
        <dbReference type="ARBA" id="ARBA00022840"/>
    </source>
</evidence>
<dbReference type="SUPFAM" id="SSF82114">
    <property type="entry name" value="Riboflavin kinase-like"/>
    <property type="match status" value="1"/>
</dbReference>
<evidence type="ECO:0000256" key="3">
    <source>
        <dbReference type="ARBA" id="ARBA00005201"/>
    </source>
</evidence>
<dbReference type="Gene3D" id="3.40.50.620">
    <property type="entry name" value="HUPs"/>
    <property type="match status" value="1"/>
</dbReference>
<dbReference type="Gene3D" id="2.40.30.30">
    <property type="entry name" value="Riboflavin kinase-like"/>
    <property type="match status" value="1"/>
</dbReference>
<evidence type="ECO:0000256" key="13">
    <source>
        <dbReference type="ARBA" id="ARBA00047880"/>
    </source>
</evidence>
<dbReference type="UniPathway" id="UPA00276">
    <property type="reaction ID" value="UER00406"/>
</dbReference>
<dbReference type="Pfam" id="PF01687">
    <property type="entry name" value="Flavokinase"/>
    <property type="match status" value="1"/>
</dbReference>
<dbReference type="GO" id="GO:0008531">
    <property type="term" value="F:riboflavin kinase activity"/>
    <property type="evidence" value="ECO:0007669"/>
    <property type="project" value="UniProtKB-UniRule"/>
</dbReference>
<evidence type="ECO:0000256" key="14">
    <source>
        <dbReference type="ARBA" id="ARBA00049494"/>
    </source>
</evidence>
<dbReference type="SMART" id="SM00904">
    <property type="entry name" value="Flavokinase"/>
    <property type="match status" value="1"/>
</dbReference>
<dbReference type="FunFam" id="3.40.50.620:FF:000021">
    <property type="entry name" value="Riboflavin biosynthesis protein"/>
    <property type="match status" value="1"/>
</dbReference>
<dbReference type="InterPro" id="IPR023465">
    <property type="entry name" value="Riboflavin_kinase_dom_sf"/>
</dbReference>
<comment type="catalytic activity">
    <reaction evidence="13 15">
        <text>riboflavin + ATP = FMN + ADP + H(+)</text>
        <dbReference type="Rhea" id="RHEA:14357"/>
        <dbReference type="ChEBI" id="CHEBI:15378"/>
        <dbReference type="ChEBI" id="CHEBI:30616"/>
        <dbReference type="ChEBI" id="CHEBI:57986"/>
        <dbReference type="ChEBI" id="CHEBI:58210"/>
        <dbReference type="ChEBI" id="CHEBI:456216"/>
        <dbReference type="EC" id="2.7.1.26"/>
    </reaction>
</comment>
<comment type="pathway">
    <text evidence="2 15">Cofactor biosynthesis; FAD biosynthesis; FAD from FMN: step 1/1.</text>
</comment>
<evidence type="ECO:0000256" key="2">
    <source>
        <dbReference type="ARBA" id="ARBA00004726"/>
    </source>
</evidence>
<dbReference type="NCBIfam" id="TIGR00125">
    <property type="entry name" value="cyt_tran_rel"/>
    <property type="match status" value="1"/>
</dbReference>
<evidence type="ECO:0000256" key="1">
    <source>
        <dbReference type="ARBA" id="ARBA00002121"/>
    </source>
</evidence>
<dbReference type="InterPro" id="IPR015864">
    <property type="entry name" value="FAD_synthase"/>
</dbReference>
<keyword evidence="4 15" id="KW-0285">Flavoprotein</keyword>
<reference evidence="17 18" key="1">
    <citation type="submission" date="2020-07" db="EMBL/GenBank/DDBJ databases">
        <title>Sequencing the genomes of 1000 actinobacteria strains.</title>
        <authorList>
            <person name="Klenk H.-P."/>
        </authorList>
    </citation>
    <scope>NUCLEOTIDE SEQUENCE [LARGE SCALE GENOMIC DNA]</scope>
    <source>
        <strain evidence="17 18">DSM 102047</strain>
    </source>
</reference>
<evidence type="ECO:0000313" key="17">
    <source>
        <dbReference type="EMBL" id="NYE96714.1"/>
    </source>
</evidence>
<proteinExistence type="inferred from homology"/>
<evidence type="ECO:0000256" key="5">
    <source>
        <dbReference type="ARBA" id="ARBA00022643"/>
    </source>
</evidence>
<keyword evidence="18" id="KW-1185">Reference proteome</keyword>
<dbReference type="UniPathway" id="UPA00277">
    <property type="reaction ID" value="UER00407"/>
</dbReference>
<dbReference type="PANTHER" id="PTHR22749:SF6">
    <property type="entry name" value="RIBOFLAVIN KINASE"/>
    <property type="match status" value="1"/>
</dbReference>
<dbReference type="EC" id="2.7.7.2" evidence="15"/>
<organism evidence="17 18">
    <name type="scientific">Psychromicrobium silvestre</name>
    <dbReference type="NCBI Taxonomy" id="1645614"/>
    <lineage>
        <taxon>Bacteria</taxon>
        <taxon>Bacillati</taxon>
        <taxon>Actinomycetota</taxon>
        <taxon>Actinomycetes</taxon>
        <taxon>Micrococcales</taxon>
        <taxon>Micrococcaceae</taxon>
        <taxon>Psychromicrobium</taxon>
    </lineage>
</organism>
<dbReference type="EMBL" id="JACBYQ010000002">
    <property type="protein sequence ID" value="NYE96714.1"/>
    <property type="molecule type" value="Genomic_DNA"/>
</dbReference>
<comment type="catalytic activity">
    <reaction evidence="14 15">
        <text>FMN + ATP + H(+) = FAD + diphosphate</text>
        <dbReference type="Rhea" id="RHEA:17237"/>
        <dbReference type="ChEBI" id="CHEBI:15378"/>
        <dbReference type="ChEBI" id="CHEBI:30616"/>
        <dbReference type="ChEBI" id="CHEBI:33019"/>
        <dbReference type="ChEBI" id="CHEBI:57692"/>
        <dbReference type="ChEBI" id="CHEBI:58210"/>
        <dbReference type="EC" id="2.7.7.2"/>
    </reaction>
</comment>
<keyword evidence="8 15" id="KW-0547">Nucleotide-binding</keyword>
<accession>A0A7Y9LW55</accession>
<dbReference type="GO" id="GO:0006747">
    <property type="term" value="P:FAD biosynthetic process"/>
    <property type="evidence" value="ECO:0007669"/>
    <property type="project" value="UniProtKB-UniRule"/>
</dbReference>
<dbReference type="GO" id="GO:0005524">
    <property type="term" value="F:ATP binding"/>
    <property type="evidence" value="ECO:0007669"/>
    <property type="project" value="UniProtKB-UniRule"/>
</dbReference>
<evidence type="ECO:0000313" key="18">
    <source>
        <dbReference type="Proteomes" id="UP000521748"/>
    </source>
</evidence>
<gene>
    <name evidence="17" type="ORF">FHU41_002964</name>
</gene>
<sequence>MQYFNGLAEVPADFGPSVVTLGNFDGVHRGHQEVLSQLVLTAQKRDARAVAITFDPPPAQVHRPKSAPAQIMSLQDRLAIMAGTGLDAVLVLNYTLEFAQQSAEEFVRSTFVEALRAAVVVVGHDVRFGRDNAGDLSTMQELGEKYGFHVEVIKEFGDDRRCSSTWVREALQRGEVGTAAEVLGRPHHMRGEVVHGAARGRELGFPTANLAADASGFIPADGIYAGWLIDQAGVRWPAAISVGSNPTFEGVSRQVEAHVLDRPEEAVEEFDLYGQFVTVEFVERLRGMVAYTGPEALVEQMCKDVEQARALLSRDTRDGDTREFAS</sequence>
<dbReference type="InterPro" id="IPR014729">
    <property type="entry name" value="Rossmann-like_a/b/a_fold"/>
</dbReference>
<dbReference type="GO" id="GO:0003919">
    <property type="term" value="F:FMN adenylyltransferase activity"/>
    <property type="evidence" value="ECO:0007669"/>
    <property type="project" value="UniProtKB-UniRule"/>
</dbReference>
<keyword evidence="5 15" id="KW-0288">FMN</keyword>
<name>A0A7Y9LW55_9MICC</name>
<comment type="pathway">
    <text evidence="3 15">Cofactor biosynthesis; FMN biosynthesis; FMN from riboflavin (ATP route): step 1/1.</text>
</comment>
<keyword evidence="10 15" id="KW-0274">FAD</keyword>
<keyword evidence="6 15" id="KW-0808">Transferase</keyword>
<evidence type="ECO:0000256" key="6">
    <source>
        <dbReference type="ARBA" id="ARBA00022679"/>
    </source>
</evidence>
<evidence type="ECO:0000259" key="16">
    <source>
        <dbReference type="SMART" id="SM00904"/>
    </source>
</evidence>
<dbReference type="GO" id="GO:0009398">
    <property type="term" value="P:FMN biosynthetic process"/>
    <property type="evidence" value="ECO:0007669"/>
    <property type="project" value="UniProtKB-UniRule"/>
</dbReference>
<evidence type="ECO:0000256" key="15">
    <source>
        <dbReference type="PIRNR" id="PIRNR004491"/>
    </source>
</evidence>
<dbReference type="NCBIfam" id="NF004160">
    <property type="entry name" value="PRK05627.1-3"/>
    <property type="match status" value="1"/>
</dbReference>
<evidence type="ECO:0000256" key="7">
    <source>
        <dbReference type="ARBA" id="ARBA00022695"/>
    </source>
</evidence>
<dbReference type="Proteomes" id="UP000521748">
    <property type="component" value="Unassembled WGS sequence"/>
</dbReference>
<dbReference type="FunFam" id="2.40.30.30:FF:000003">
    <property type="entry name" value="Riboflavin biosynthesis protein"/>
    <property type="match status" value="1"/>
</dbReference>
<dbReference type="CDD" id="cd02064">
    <property type="entry name" value="FAD_synthetase_N"/>
    <property type="match status" value="1"/>
</dbReference>
<keyword evidence="12" id="KW-0511">Multifunctional enzyme</keyword>
<comment type="caution">
    <text evidence="17">The sequence shown here is derived from an EMBL/GenBank/DDBJ whole genome shotgun (WGS) entry which is preliminary data.</text>
</comment>
<evidence type="ECO:0000256" key="8">
    <source>
        <dbReference type="ARBA" id="ARBA00022741"/>
    </source>
</evidence>
<evidence type="ECO:0000256" key="12">
    <source>
        <dbReference type="ARBA" id="ARBA00023268"/>
    </source>
</evidence>
<dbReference type="PIRSF" id="PIRSF004491">
    <property type="entry name" value="FAD_Synth"/>
    <property type="match status" value="1"/>
</dbReference>
<evidence type="ECO:0000256" key="9">
    <source>
        <dbReference type="ARBA" id="ARBA00022777"/>
    </source>
</evidence>
<comment type="function">
    <text evidence="1">Catalyzes the phosphorylation of riboflavin to FMN followed by the adenylation of FMN to FAD.</text>
</comment>
<keyword evidence="11 15" id="KW-0067">ATP-binding</keyword>
<keyword evidence="9 15" id="KW-0418">Kinase</keyword>
<dbReference type="Pfam" id="PF06574">
    <property type="entry name" value="FAD_syn"/>
    <property type="match status" value="1"/>
</dbReference>
<dbReference type="EC" id="2.7.1.26" evidence="15"/>